<dbReference type="Gene3D" id="3.90.550.10">
    <property type="entry name" value="Spore Coat Polysaccharide Biosynthesis Protein SpsA, Chain A"/>
    <property type="match status" value="1"/>
</dbReference>
<accession>A0A4Y9QR41</accession>
<evidence type="ECO:0000313" key="3">
    <source>
        <dbReference type="EMBL" id="TFV95019.1"/>
    </source>
</evidence>
<dbReference type="AlphaFoldDB" id="A0A4Y9QR41"/>
<keyword evidence="3" id="KW-0808">Transferase</keyword>
<dbReference type="InterPro" id="IPR001173">
    <property type="entry name" value="Glyco_trans_2-like"/>
</dbReference>
<dbReference type="PANTHER" id="PTHR48090:SF7">
    <property type="entry name" value="RFBJ PROTEIN"/>
    <property type="match status" value="1"/>
</dbReference>
<protein>
    <submittedName>
        <fullName evidence="3">Glycosyltransferase family 2 protein</fullName>
    </submittedName>
</protein>
<evidence type="ECO:0000313" key="4">
    <source>
        <dbReference type="Proteomes" id="UP000298127"/>
    </source>
</evidence>
<dbReference type="Proteomes" id="UP000298127">
    <property type="component" value="Unassembled WGS sequence"/>
</dbReference>
<name>A0A4Y9QR41_9MICO</name>
<comment type="similarity">
    <text evidence="1">Belongs to the glycosyltransferase 2 family.</text>
</comment>
<dbReference type="PANTHER" id="PTHR48090">
    <property type="entry name" value="UNDECAPRENYL-PHOSPHATE 4-DEOXY-4-FORMAMIDO-L-ARABINOSE TRANSFERASE-RELATED"/>
    <property type="match status" value="1"/>
</dbReference>
<organism evidence="3 4">
    <name type="scientific">Orlajensenia leifsoniae</name>
    <dbReference type="NCBI Taxonomy" id="2561933"/>
    <lineage>
        <taxon>Bacteria</taxon>
        <taxon>Bacillati</taxon>
        <taxon>Actinomycetota</taxon>
        <taxon>Actinomycetes</taxon>
        <taxon>Micrococcales</taxon>
        <taxon>Microbacteriaceae</taxon>
        <taxon>Orlajensenia</taxon>
    </lineage>
</organism>
<dbReference type="CDD" id="cd04179">
    <property type="entry name" value="DPM_DPG-synthase_like"/>
    <property type="match status" value="1"/>
</dbReference>
<gene>
    <name evidence="3" type="ORF">E4M00_16195</name>
</gene>
<reference evidence="3 4" key="1">
    <citation type="journal article" date="2018" name="J. Microbiol.">
        <title>Leifsonia flava sp. nov., a novel actinobacterium isolated from the rhizosphere of Aquilegia viridiflora.</title>
        <authorList>
            <person name="Cai Y."/>
            <person name="Tao W.Z."/>
            <person name="Ma Y.J."/>
            <person name="Cheng J."/>
            <person name="Zhang M.Y."/>
            <person name="Zhang Y.X."/>
        </authorList>
    </citation>
    <scope>NUCLEOTIDE SEQUENCE [LARGE SCALE GENOMIC DNA]</scope>
    <source>
        <strain evidence="3 4">SYP-B2174</strain>
    </source>
</reference>
<dbReference type="GO" id="GO:0016740">
    <property type="term" value="F:transferase activity"/>
    <property type="evidence" value="ECO:0007669"/>
    <property type="project" value="UniProtKB-KW"/>
</dbReference>
<sequence length="246" mass="25911">MSDRIARTLVVLPALNEEGAVGEVVAEVLRSNPGISCLVVDDGSTDDTAGVAARAGAHVARLPFNIGVGGAMRLGFNYAIENGFSTVIQVDADGQHDPSEIPELLQELEGADLVLGARFAGKGEYDASGPRRWAMVLLSRILSRVAGTKLTDTTSGFRATGPRAVVLFAEHYPSEYLGDTVESLVIAARSGCVIRQVPVAMRPRAAGTPSHNPLKAATYLGRAMMALVFALMRPPIALTTGSIDNR</sequence>
<evidence type="ECO:0000259" key="2">
    <source>
        <dbReference type="Pfam" id="PF00535"/>
    </source>
</evidence>
<keyword evidence="4" id="KW-1185">Reference proteome</keyword>
<dbReference type="EMBL" id="SPQZ01000008">
    <property type="protein sequence ID" value="TFV95019.1"/>
    <property type="molecule type" value="Genomic_DNA"/>
</dbReference>
<comment type="caution">
    <text evidence="3">The sequence shown here is derived from an EMBL/GenBank/DDBJ whole genome shotgun (WGS) entry which is preliminary data.</text>
</comment>
<feature type="domain" description="Glycosyltransferase 2-like" evidence="2">
    <location>
        <begin position="10"/>
        <end position="159"/>
    </location>
</feature>
<proteinExistence type="inferred from homology"/>
<dbReference type="InterPro" id="IPR029044">
    <property type="entry name" value="Nucleotide-diphossugar_trans"/>
</dbReference>
<dbReference type="SUPFAM" id="SSF53448">
    <property type="entry name" value="Nucleotide-diphospho-sugar transferases"/>
    <property type="match status" value="1"/>
</dbReference>
<dbReference type="InterPro" id="IPR050256">
    <property type="entry name" value="Glycosyltransferase_2"/>
</dbReference>
<dbReference type="Pfam" id="PF00535">
    <property type="entry name" value="Glycos_transf_2"/>
    <property type="match status" value="1"/>
</dbReference>
<evidence type="ECO:0000256" key="1">
    <source>
        <dbReference type="ARBA" id="ARBA00006739"/>
    </source>
</evidence>